<dbReference type="RefSeq" id="WP_326510369.1">
    <property type="nucleotide sequence ID" value="NZ_JAWIIV010000075.1"/>
</dbReference>
<accession>A0ABU6JJ98</accession>
<gene>
    <name evidence="1" type="ORF">RY831_32095</name>
</gene>
<sequence>MDTKQRLDHLEVNIAGLYDMLAGVTQVTTYLVDNVLSEEQRHGLVEWLATRASESDAPGRVFFAQLGANISEQERFVQLMHIAGREFMDEKEKAIREGKPLL</sequence>
<evidence type="ECO:0000313" key="2">
    <source>
        <dbReference type="Proteomes" id="UP001352263"/>
    </source>
</evidence>
<comment type="caution">
    <text evidence="1">The sequence shown here is derived from an EMBL/GenBank/DDBJ whole genome shotgun (WGS) entry which is preliminary data.</text>
</comment>
<dbReference type="EMBL" id="JAWIIV010000075">
    <property type="protein sequence ID" value="MEC4723767.1"/>
    <property type="molecule type" value="Genomic_DNA"/>
</dbReference>
<reference evidence="1 2" key="1">
    <citation type="submission" date="2023-10" db="EMBL/GenBank/DDBJ databases">
        <title>Noviherbaspirillum sp. CPCC 100848 genome assembly.</title>
        <authorList>
            <person name="Li X.Y."/>
            <person name="Fang X.M."/>
        </authorList>
    </citation>
    <scope>NUCLEOTIDE SEQUENCE [LARGE SCALE GENOMIC DNA]</scope>
    <source>
        <strain evidence="1 2">CPCC 100848</strain>
    </source>
</reference>
<protein>
    <submittedName>
        <fullName evidence="1">Uncharacterized protein</fullName>
    </submittedName>
</protein>
<dbReference type="Proteomes" id="UP001352263">
    <property type="component" value="Unassembled WGS sequence"/>
</dbReference>
<name>A0ABU6JJ98_9BURK</name>
<keyword evidence="2" id="KW-1185">Reference proteome</keyword>
<organism evidence="1 2">
    <name type="scientific">Noviherbaspirillum album</name>
    <dbReference type="NCBI Taxonomy" id="3080276"/>
    <lineage>
        <taxon>Bacteria</taxon>
        <taxon>Pseudomonadati</taxon>
        <taxon>Pseudomonadota</taxon>
        <taxon>Betaproteobacteria</taxon>
        <taxon>Burkholderiales</taxon>
        <taxon>Oxalobacteraceae</taxon>
        <taxon>Noviherbaspirillum</taxon>
    </lineage>
</organism>
<evidence type="ECO:0000313" key="1">
    <source>
        <dbReference type="EMBL" id="MEC4723767.1"/>
    </source>
</evidence>
<proteinExistence type="predicted"/>